<reference evidence="2" key="1">
    <citation type="journal article" date="2021" name="bioRxiv">
        <title>Whole Genome Assembly and Annotation of Northern Wild Rice, Zizania palustris L., Supports a Whole Genome Duplication in the Zizania Genus.</title>
        <authorList>
            <person name="Haas M."/>
            <person name="Kono T."/>
            <person name="Macchietto M."/>
            <person name="Millas R."/>
            <person name="McGilp L."/>
            <person name="Shao M."/>
            <person name="Duquette J."/>
            <person name="Hirsch C.N."/>
            <person name="Kimball J."/>
        </authorList>
    </citation>
    <scope>NUCLEOTIDE SEQUENCE</scope>
    <source>
        <tissue evidence="2">Fresh leaf tissue</tissue>
    </source>
</reference>
<evidence type="ECO:0000313" key="3">
    <source>
        <dbReference type="Proteomes" id="UP000729402"/>
    </source>
</evidence>
<gene>
    <name evidence="2" type="ORF">GUJ93_ZPchr0001g32236</name>
</gene>
<feature type="region of interest" description="Disordered" evidence="1">
    <location>
        <begin position="114"/>
        <end position="135"/>
    </location>
</feature>
<feature type="region of interest" description="Disordered" evidence="1">
    <location>
        <begin position="1"/>
        <end position="21"/>
    </location>
</feature>
<comment type="caution">
    <text evidence="2">The sequence shown here is derived from an EMBL/GenBank/DDBJ whole genome shotgun (WGS) entry which is preliminary data.</text>
</comment>
<organism evidence="2 3">
    <name type="scientific">Zizania palustris</name>
    <name type="common">Northern wild rice</name>
    <dbReference type="NCBI Taxonomy" id="103762"/>
    <lineage>
        <taxon>Eukaryota</taxon>
        <taxon>Viridiplantae</taxon>
        <taxon>Streptophyta</taxon>
        <taxon>Embryophyta</taxon>
        <taxon>Tracheophyta</taxon>
        <taxon>Spermatophyta</taxon>
        <taxon>Magnoliopsida</taxon>
        <taxon>Liliopsida</taxon>
        <taxon>Poales</taxon>
        <taxon>Poaceae</taxon>
        <taxon>BOP clade</taxon>
        <taxon>Oryzoideae</taxon>
        <taxon>Oryzeae</taxon>
        <taxon>Zizaniinae</taxon>
        <taxon>Zizania</taxon>
    </lineage>
</organism>
<dbReference type="EMBL" id="JAAALK010000288">
    <property type="protein sequence ID" value="KAG8055722.1"/>
    <property type="molecule type" value="Genomic_DNA"/>
</dbReference>
<dbReference type="Proteomes" id="UP000729402">
    <property type="component" value="Unassembled WGS sequence"/>
</dbReference>
<protein>
    <submittedName>
        <fullName evidence="2">Uncharacterized protein</fullName>
    </submittedName>
</protein>
<sequence>MKNPRKSSPAGNGSDGDNDDDYDGRGARLFTCVTFVRGHGRGGWGVYQLAQSRAHRVIKLLRRRWPGSELAAATWGGRRTGLTARELRLPAVLESEAAALPVLPRNALAVHLPETRSLQSDQGQLPRPPRSILNS</sequence>
<accession>A0A8J5RT57</accession>
<evidence type="ECO:0000256" key="1">
    <source>
        <dbReference type="SAM" id="MobiDB-lite"/>
    </source>
</evidence>
<proteinExistence type="predicted"/>
<keyword evidence="3" id="KW-1185">Reference proteome</keyword>
<dbReference type="AlphaFoldDB" id="A0A8J5RT57"/>
<name>A0A8J5RT57_ZIZPA</name>
<reference evidence="2" key="2">
    <citation type="submission" date="2021-02" db="EMBL/GenBank/DDBJ databases">
        <authorList>
            <person name="Kimball J.A."/>
            <person name="Haas M.W."/>
            <person name="Macchietto M."/>
            <person name="Kono T."/>
            <person name="Duquette J."/>
            <person name="Shao M."/>
        </authorList>
    </citation>
    <scope>NUCLEOTIDE SEQUENCE</scope>
    <source>
        <tissue evidence="2">Fresh leaf tissue</tissue>
    </source>
</reference>
<evidence type="ECO:0000313" key="2">
    <source>
        <dbReference type="EMBL" id="KAG8055722.1"/>
    </source>
</evidence>